<sequence length="104" mass="11358">MMVFLENQQALFSILSINGRSKSDTSIIDEKITDTIAFTAKVNGKSFKIPAIVEFVGASVSILPEFYLITIIAIDIQEGTDCPKNIALTMIGDDFNSLEARKGI</sequence>
<protein>
    <submittedName>
        <fullName evidence="1">Uncharacterized protein</fullName>
    </submittedName>
</protein>
<evidence type="ECO:0000313" key="1">
    <source>
        <dbReference type="EMBL" id="VAW11193.1"/>
    </source>
</evidence>
<accession>A0A3B0T551</accession>
<name>A0A3B0T551_9ZZZZ</name>
<reference evidence="1" key="1">
    <citation type="submission" date="2018-06" db="EMBL/GenBank/DDBJ databases">
        <authorList>
            <person name="Zhirakovskaya E."/>
        </authorList>
    </citation>
    <scope>NUCLEOTIDE SEQUENCE</scope>
</reference>
<dbReference type="AlphaFoldDB" id="A0A3B0T551"/>
<proteinExistence type="predicted"/>
<organism evidence="1">
    <name type="scientific">hydrothermal vent metagenome</name>
    <dbReference type="NCBI Taxonomy" id="652676"/>
    <lineage>
        <taxon>unclassified sequences</taxon>
        <taxon>metagenomes</taxon>
        <taxon>ecological metagenomes</taxon>
    </lineage>
</organism>
<gene>
    <name evidence="1" type="ORF">MNBD_BACTEROID03-948</name>
</gene>
<dbReference type="EMBL" id="UOEL01000051">
    <property type="protein sequence ID" value="VAW11193.1"/>
    <property type="molecule type" value="Genomic_DNA"/>
</dbReference>